<dbReference type="GeneID" id="77846134"/>
<keyword evidence="1" id="KW-1133">Transmembrane helix</keyword>
<dbReference type="EMBL" id="JABEVU030000001">
    <property type="protein sequence ID" value="MDB0581395.1"/>
    <property type="molecule type" value="Genomic_DNA"/>
</dbReference>
<organism evidence="2 3">
    <name type="scientific">Salinicoccus roseus</name>
    <dbReference type="NCBI Taxonomy" id="45670"/>
    <lineage>
        <taxon>Bacteria</taxon>
        <taxon>Bacillati</taxon>
        <taxon>Bacillota</taxon>
        <taxon>Bacilli</taxon>
        <taxon>Bacillales</taxon>
        <taxon>Staphylococcaceae</taxon>
        <taxon>Salinicoccus</taxon>
    </lineage>
</organism>
<gene>
    <name evidence="2" type="ORF">F7P68_0012750</name>
</gene>
<dbReference type="InterPro" id="IPR012337">
    <property type="entry name" value="RNaseH-like_sf"/>
</dbReference>
<keyword evidence="1" id="KW-0812">Transmembrane</keyword>
<protein>
    <submittedName>
        <fullName evidence="2">Uncharacterized protein</fullName>
    </submittedName>
</protein>
<accession>A0ABT4YLN4</accession>
<dbReference type="Proteomes" id="UP000527860">
    <property type="component" value="Unassembled WGS sequence"/>
</dbReference>
<sequence length="259" mass="29963">MSNATEFKKHLSSLKKIKDLYEADNKYLFIHYACQSFNEVNDGISPRIHSIAVRLEDEQTELFSVFQTADDLGLDIYDNLDRLEKEMLEEFYSFAHLHSKKFWVHWSMTDTNYGFPAITNRAKKHKIDNAFDLGLLNKIDLSVELKRIYGDSYVSGPNKFPGIVKLNNISGMARLEGVEEPEAFNRGEFGKVHQSILKKVNNLQSIFNRIALGTLITESRIRPNRPQFFYEKYNGHWLFYVSSIIVSALVGIFLGYIIF</sequence>
<proteinExistence type="predicted"/>
<dbReference type="SUPFAM" id="SSF53098">
    <property type="entry name" value="Ribonuclease H-like"/>
    <property type="match status" value="1"/>
</dbReference>
<evidence type="ECO:0000313" key="2">
    <source>
        <dbReference type="EMBL" id="MDB0581395.1"/>
    </source>
</evidence>
<reference evidence="2 3" key="2">
    <citation type="submission" date="2022-12" db="EMBL/GenBank/DDBJ databases">
        <title>Genome analysis and biological profiling of marine Salinicoccus roseus MOSEL-ME25.</title>
        <authorList>
            <person name="Mirza F.T."/>
            <person name="Xie Y."/>
            <person name="Shinwari Z.K."/>
        </authorList>
    </citation>
    <scope>NUCLEOTIDE SEQUENCE [LARGE SCALE GENOMIC DNA]</scope>
    <source>
        <strain evidence="2 3">MOSEL-ME25</strain>
    </source>
</reference>
<dbReference type="RefSeq" id="WP_052443778.1">
    <property type="nucleotide sequence ID" value="NZ_JABEVU030000001.1"/>
</dbReference>
<keyword evidence="1" id="KW-0472">Membrane</keyword>
<keyword evidence="3" id="KW-1185">Reference proteome</keyword>
<name>A0ABT4YLN4_9STAP</name>
<feature type="transmembrane region" description="Helical" evidence="1">
    <location>
        <begin position="237"/>
        <end position="258"/>
    </location>
</feature>
<comment type="caution">
    <text evidence="2">The sequence shown here is derived from an EMBL/GenBank/DDBJ whole genome shotgun (WGS) entry which is preliminary data.</text>
</comment>
<evidence type="ECO:0000313" key="3">
    <source>
        <dbReference type="Proteomes" id="UP000527860"/>
    </source>
</evidence>
<evidence type="ECO:0000256" key="1">
    <source>
        <dbReference type="SAM" id="Phobius"/>
    </source>
</evidence>
<reference evidence="3" key="1">
    <citation type="submission" date="2020-04" db="EMBL/GenBank/DDBJ databases">
        <title>Genome analysis and biological profiling of marine Cellulosimicrobium funkei MOSEL-ME6.</title>
        <authorList>
            <person name="Tanveer F."/>
            <person name="Xie Y."/>
            <person name="Shinwari Z.K."/>
        </authorList>
    </citation>
    <scope>NUCLEOTIDE SEQUENCE [LARGE SCALE GENOMIC DNA]</scope>
    <source>
        <strain evidence="3">MOSEL-ME25</strain>
    </source>
</reference>